<reference evidence="6 7" key="1">
    <citation type="submission" date="2022-08" db="EMBL/GenBank/DDBJ databases">
        <title>Paenibacillus endoradicis sp. nov., Paenibacillus radicibacter sp. nov and Paenibacillus pararadicis sp. nov., three cold-adapted plant growth-promoting bacteria isolated from root of Larix gmelinii in Great Khingan.</title>
        <authorList>
            <person name="Xue H."/>
        </authorList>
    </citation>
    <scope>NUCLEOTIDE SEQUENCE [LARGE SCALE GENOMIC DNA]</scope>
    <source>
        <strain evidence="6 7">N5-1-1-5</strain>
    </source>
</reference>
<organism evidence="6 7">
    <name type="scientific">Paenibacillus radicis</name>
    <name type="common">ex Xue et al. 2023</name>
    <dbReference type="NCBI Taxonomy" id="2972489"/>
    <lineage>
        <taxon>Bacteria</taxon>
        <taxon>Bacillati</taxon>
        <taxon>Bacillota</taxon>
        <taxon>Bacilli</taxon>
        <taxon>Bacillales</taxon>
        <taxon>Paenibacillaceae</taxon>
        <taxon>Paenibacillus</taxon>
    </lineage>
</organism>
<dbReference type="InterPro" id="IPR038352">
    <property type="entry name" value="Imelysin_sf"/>
</dbReference>
<dbReference type="InterPro" id="IPR018976">
    <property type="entry name" value="Imelysin-like"/>
</dbReference>
<comment type="caution">
    <text evidence="6">The sequence shown here is derived from an EMBL/GenBank/DDBJ whole genome shotgun (WGS) entry which is preliminary data.</text>
</comment>
<dbReference type="PANTHER" id="PTHR39192:SF1">
    <property type="entry name" value="IRON UPTAKE SYSTEM COMPONENT EFEO"/>
    <property type="match status" value="1"/>
</dbReference>
<evidence type="ECO:0000313" key="7">
    <source>
        <dbReference type="Proteomes" id="UP001300012"/>
    </source>
</evidence>
<evidence type="ECO:0000313" key="6">
    <source>
        <dbReference type="EMBL" id="MCR8634247.1"/>
    </source>
</evidence>
<evidence type="ECO:0000259" key="5">
    <source>
        <dbReference type="Pfam" id="PF09375"/>
    </source>
</evidence>
<feature type="domain" description="Imelysin-like" evidence="5">
    <location>
        <begin position="76"/>
        <end position="302"/>
    </location>
</feature>
<evidence type="ECO:0000256" key="2">
    <source>
        <dbReference type="ARBA" id="ARBA00005989"/>
    </source>
</evidence>
<evidence type="ECO:0000256" key="4">
    <source>
        <dbReference type="SAM" id="MobiDB-lite"/>
    </source>
</evidence>
<evidence type="ECO:0000256" key="3">
    <source>
        <dbReference type="ARBA" id="ARBA00022729"/>
    </source>
</evidence>
<protein>
    <submittedName>
        <fullName evidence="6">EfeM/EfeO family lipoprotein</fullName>
    </submittedName>
</protein>
<dbReference type="InterPro" id="IPR034981">
    <property type="entry name" value="Imelysin-like_EfeO/Algp7"/>
</dbReference>
<comment type="similarity">
    <text evidence="2">Belongs to the EfeM/EfeO family.</text>
</comment>
<dbReference type="Proteomes" id="UP001300012">
    <property type="component" value="Unassembled WGS sequence"/>
</dbReference>
<accession>A0ABT1YM56</accession>
<gene>
    <name evidence="6" type="ORF">NV381_23940</name>
</gene>
<comment type="subcellular location">
    <subcellularLocation>
        <location evidence="1">Cell envelope</location>
    </subcellularLocation>
</comment>
<proteinExistence type="inferred from homology"/>
<keyword evidence="7" id="KW-1185">Reference proteome</keyword>
<evidence type="ECO:0000256" key="1">
    <source>
        <dbReference type="ARBA" id="ARBA00004196"/>
    </source>
</evidence>
<dbReference type="PROSITE" id="PS51257">
    <property type="entry name" value="PROKAR_LIPOPROTEIN"/>
    <property type="match status" value="1"/>
</dbReference>
<keyword evidence="3" id="KW-0732">Signal</keyword>
<dbReference type="CDD" id="cd14656">
    <property type="entry name" value="Imelysin-like_EfeO"/>
    <property type="match status" value="1"/>
</dbReference>
<dbReference type="InterPro" id="IPR053377">
    <property type="entry name" value="Iron_uptake_EfeM/EfeO"/>
</dbReference>
<dbReference type="Gene3D" id="1.20.1420.20">
    <property type="entry name" value="M75 peptidase, HXXE motif"/>
    <property type="match status" value="1"/>
</dbReference>
<dbReference type="EMBL" id="JANQBD010000019">
    <property type="protein sequence ID" value="MCR8634247.1"/>
    <property type="molecule type" value="Genomic_DNA"/>
</dbReference>
<dbReference type="RefSeq" id="WP_258215815.1">
    <property type="nucleotide sequence ID" value="NZ_JANQBD010000019.1"/>
</dbReference>
<dbReference type="Pfam" id="PF09375">
    <property type="entry name" value="Peptidase_M75"/>
    <property type="match status" value="1"/>
</dbReference>
<dbReference type="NCBIfam" id="NF041757">
    <property type="entry name" value="EfeO"/>
    <property type="match status" value="1"/>
</dbReference>
<name>A0ABT1YM56_9BACL</name>
<dbReference type="InterPro" id="IPR050894">
    <property type="entry name" value="EfeM/EfeO_iron_uptake"/>
</dbReference>
<keyword evidence="6" id="KW-0449">Lipoprotein</keyword>
<dbReference type="PANTHER" id="PTHR39192">
    <property type="entry name" value="IRON UPTAKE SYSTEM COMPONENT EFEO"/>
    <property type="match status" value="1"/>
</dbReference>
<feature type="region of interest" description="Disordered" evidence="4">
    <location>
        <begin position="25"/>
        <end position="68"/>
    </location>
</feature>
<feature type="compositionally biased region" description="Basic and acidic residues" evidence="4">
    <location>
        <begin position="48"/>
        <end position="59"/>
    </location>
</feature>
<feature type="compositionally biased region" description="Basic and acidic residues" evidence="4">
    <location>
        <begin position="27"/>
        <end position="36"/>
    </location>
</feature>
<sequence>MNKKWSYPLSAVVLGSALLLSGCGDSEANKDAKKPEATQPAKPAVADKPADKPAEKAGEKPAAANDAAPNLKVSIDQYRKWVIEQTDQLVKSTESFTKAVKAGDIEAAKKQYAPARAYYERIEPIAESLGDFDPWIDAREGDVPDNEWRGYHKLEKALWETKSLAGQDKVADQLLQDVKQLRVKVESVEIDAKLLVTGAVELLNEVSSSKVTGEEERYSRTDLYDFAANVEGANEIFKVLKASVEKKDAALSKEIETRFGELDKALTPYRRDKDYVLYSDLKEDEIKKLSQALDALAEPLSKMGTILGG</sequence>